<protein>
    <recommendedName>
        <fullName evidence="4">MYND-type domain-containing protein</fullName>
    </recommendedName>
</protein>
<dbReference type="OrthoDB" id="4851849at2759"/>
<dbReference type="InterPro" id="IPR002893">
    <property type="entry name" value="Znf_MYND"/>
</dbReference>
<evidence type="ECO:0000256" key="2">
    <source>
        <dbReference type="ARBA" id="ARBA00022771"/>
    </source>
</evidence>
<dbReference type="PANTHER" id="PTHR42037">
    <property type="match status" value="1"/>
</dbReference>
<sequence length="942" mass="107369">MDETFNGDCPGLNWSHFHSLANLLSLRNGGQAETSSLSDAVVDEDYRSDNNDDEGALSVNTICAHLIADSGHGRLKQKFLDCLAEFAANKKGGTAVACSAMSESEDSVSIWIARNKGFSEADKPIFTVLERRLESYSRGEDTNLDVLLWEELLSYQQSRIQSSYIPDLRASFKAFEARLKKTYLDTTGDGSDLASELSILRELLFNPSVNDESTLDRHSRLVIAAYDLRRSSNMEQMLNSSSRASSTSRKLWVNICLIARLRVTFEKFKETALTFPSFTRITIALVSRPPAPASPPHRLINLRETFDILGLNTKKDTIQAVMGQKWTLSQLEREFMKRQRQKLNIHAEVQLLMHLNTANTSGSGIFPYIGCSKLCCFMCHSFIQSYGHFNARGCHGRLFKPWTVPNMELLLPEQVGRISQAVISLQREIVKKLVTPVAGKVRHERTSVFGGSSLIGTQHHEISPRRAQIDHLIVKAEQNRVAEMFRRRSERSENLVNSYHSTSNEEYEPECEVCDRPTKRRCSYCSKGRFCSKSCEGKASVYHLFTCSKRQLTSADYLWESLAEDIIPVDEDVLQDFGFNNVFDASDPSHLFGLYQGIRLFGDITSSDLHEWRIKGIMIEKIKEIYYRIPESHRGQYFPWWLKNLHRLQKPTTKEEAERSFKETFVDKAKLYLDPRDRNTHPSELRPEAKRDSFFLLSHILHRFTPNPSTMLYHTFAFVTCRDSAEESLLVDIYLLLLVPSDGSFFYTFHNERRSLTHTASFAAFWKSYEAGTLLQLIDSHGLKNLRTRLLHLESFFSVPPSGPHPSVWDLKQFLENADPATHPPIPAISCDYGFVNCNTLEDMCTLVEIYRRVLERADPMDLHRACVTGRLFEFASAFMEMEEGWRLLLGNSYSLTGIVEGRERKEMEIGKGGGNGADRNVVDADELLQQIESQKGWCEVM</sequence>
<dbReference type="EMBL" id="KZ806176">
    <property type="protein sequence ID" value="PVH90646.1"/>
    <property type="molecule type" value="Genomic_DNA"/>
</dbReference>
<dbReference type="InterPro" id="IPR027796">
    <property type="entry name" value="OTT_1508_deam-like"/>
</dbReference>
<dbReference type="PROSITE" id="PS01360">
    <property type="entry name" value="ZF_MYND_1"/>
    <property type="match status" value="1"/>
</dbReference>
<reference evidence="5 6" key="1">
    <citation type="journal article" date="2018" name="Sci. Rep.">
        <title>Comparative genomics provides insights into the lifestyle and reveals functional heterogeneity of dark septate endophytic fungi.</title>
        <authorList>
            <person name="Knapp D.G."/>
            <person name="Nemeth J.B."/>
            <person name="Barry K."/>
            <person name="Hainaut M."/>
            <person name="Henrissat B."/>
            <person name="Johnson J."/>
            <person name="Kuo A."/>
            <person name="Lim J.H.P."/>
            <person name="Lipzen A."/>
            <person name="Nolan M."/>
            <person name="Ohm R.A."/>
            <person name="Tamas L."/>
            <person name="Grigoriev I.V."/>
            <person name="Spatafora J.W."/>
            <person name="Nagy L.G."/>
            <person name="Kovacs G.M."/>
        </authorList>
    </citation>
    <scope>NUCLEOTIDE SEQUENCE [LARGE SCALE GENOMIC DNA]</scope>
    <source>
        <strain evidence="5 6">DSE2036</strain>
    </source>
</reference>
<dbReference type="Pfam" id="PF14441">
    <property type="entry name" value="OTT_1508_deam"/>
    <property type="match status" value="1"/>
</dbReference>
<proteinExistence type="predicted"/>
<organism evidence="5 6">
    <name type="scientific">Periconia macrospinosa</name>
    <dbReference type="NCBI Taxonomy" id="97972"/>
    <lineage>
        <taxon>Eukaryota</taxon>
        <taxon>Fungi</taxon>
        <taxon>Dikarya</taxon>
        <taxon>Ascomycota</taxon>
        <taxon>Pezizomycotina</taxon>
        <taxon>Dothideomycetes</taxon>
        <taxon>Pleosporomycetidae</taxon>
        <taxon>Pleosporales</taxon>
        <taxon>Massarineae</taxon>
        <taxon>Periconiaceae</taxon>
        <taxon>Periconia</taxon>
    </lineage>
</organism>
<keyword evidence="1" id="KW-0479">Metal-binding</keyword>
<gene>
    <name evidence="5" type="ORF">DM02DRAFT_636669</name>
</gene>
<evidence type="ECO:0000313" key="5">
    <source>
        <dbReference type="EMBL" id="PVH90646.1"/>
    </source>
</evidence>
<dbReference type="PANTHER" id="PTHR42037:SF1">
    <property type="match status" value="1"/>
</dbReference>
<keyword evidence="6" id="KW-1185">Reference proteome</keyword>
<feature type="domain" description="MYND-type" evidence="4">
    <location>
        <begin position="511"/>
        <end position="547"/>
    </location>
</feature>
<accession>A0A2V1CY33</accession>
<name>A0A2V1CY33_9PLEO</name>
<keyword evidence="3" id="KW-0862">Zinc</keyword>
<keyword evidence="2" id="KW-0863">Zinc-finger</keyword>
<evidence type="ECO:0000313" key="6">
    <source>
        <dbReference type="Proteomes" id="UP000244855"/>
    </source>
</evidence>
<dbReference type="SUPFAM" id="SSF144232">
    <property type="entry name" value="HIT/MYND zinc finger-like"/>
    <property type="match status" value="1"/>
</dbReference>
<evidence type="ECO:0000256" key="1">
    <source>
        <dbReference type="ARBA" id="ARBA00022723"/>
    </source>
</evidence>
<evidence type="ECO:0000256" key="3">
    <source>
        <dbReference type="ARBA" id="ARBA00022833"/>
    </source>
</evidence>
<evidence type="ECO:0000259" key="4">
    <source>
        <dbReference type="PROSITE" id="PS01360"/>
    </source>
</evidence>
<dbReference type="STRING" id="97972.A0A2V1CY33"/>
<dbReference type="Proteomes" id="UP000244855">
    <property type="component" value="Unassembled WGS sequence"/>
</dbReference>
<dbReference type="AlphaFoldDB" id="A0A2V1CY33"/>
<dbReference type="GO" id="GO:0008270">
    <property type="term" value="F:zinc ion binding"/>
    <property type="evidence" value="ECO:0007669"/>
    <property type="project" value="UniProtKB-KW"/>
</dbReference>